<dbReference type="GO" id="GO:0016740">
    <property type="term" value="F:transferase activity"/>
    <property type="evidence" value="ECO:0007669"/>
    <property type="project" value="UniProtKB-KW"/>
</dbReference>
<dbReference type="PANTHER" id="PTHR43441:SF10">
    <property type="entry name" value="ACETYLTRANSFERASE"/>
    <property type="match status" value="1"/>
</dbReference>
<dbReference type="Pfam" id="PF13302">
    <property type="entry name" value="Acetyltransf_3"/>
    <property type="match status" value="1"/>
</dbReference>
<dbReference type="Gene3D" id="3.40.630.30">
    <property type="match status" value="1"/>
</dbReference>
<evidence type="ECO:0000259" key="1">
    <source>
        <dbReference type="PROSITE" id="PS51186"/>
    </source>
</evidence>
<dbReference type="Proteomes" id="UP001368654">
    <property type="component" value="Unassembled WGS sequence"/>
</dbReference>
<dbReference type="PANTHER" id="PTHR43441">
    <property type="entry name" value="RIBOSOMAL-PROTEIN-SERINE ACETYLTRANSFERASE"/>
    <property type="match status" value="1"/>
</dbReference>
<dbReference type="EMBL" id="JBBDGL010000002">
    <property type="protein sequence ID" value="MEJ1155890.1"/>
    <property type="molecule type" value="Genomic_DNA"/>
</dbReference>
<dbReference type="InterPro" id="IPR016181">
    <property type="entry name" value="Acyl_CoA_acyltransferase"/>
</dbReference>
<reference evidence="2 3" key="1">
    <citation type="submission" date="2024-02" db="EMBL/GenBank/DDBJ databases">
        <authorList>
            <person name="Saticioglu I.B."/>
        </authorList>
    </citation>
    <scope>NUCLEOTIDE SEQUENCE [LARGE SCALE GENOMIC DNA]</scope>
    <source>
        <strain evidence="2 3">Mu-86</strain>
    </source>
</reference>
<comment type="caution">
    <text evidence="2">The sequence shown here is derived from an EMBL/GenBank/DDBJ whole genome shotgun (WGS) entry which is preliminary data.</text>
</comment>
<dbReference type="EC" id="2.-.-.-" evidence="2"/>
<dbReference type="InterPro" id="IPR051908">
    <property type="entry name" value="Ribosomal_N-acetyltransferase"/>
</dbReference>
<protein>
    <submittedName>
        <fullName evidence="2">GNAT family protein</fullName>
        <ecNumber evidence="2">2.-.-.-</ecNumber>
    </submittedName>
</protein>
<dbReference type="PROSITE" id="PS51186">
    <property type="entry name" value="GNAT"/>
    <property type="match status" value="1"/>
</dbReference>
<sequence>MALRRLRTSDAPAVCEAFASNADMARQGDVSTITEAEAYVNRLIEPESPHEAWAIVDGDKLVGLVGVTVDEANRSGWFWYWMADAARGRGWSARAAATVAEWALTTRRLERLELGHRVNNPASAAIAMHAGFVKEGTERAKFLVEGQRIGVHTYGRLRSDRSPSFDGLPMREG</sequence>
<name>A0ABU8LW53_9MICO</name>
<accession>A0ABU8LW53</accession>
<evidence type="ECO:0000313" key="3">
    <source>
        <dbReference type="Proteomes" id="UP001368654"/>
    </source>
</evidence>
<organism evidence="2 3">
    <name type="scientific">Microbacterium marmarense</name>
    <dbReference type="NCBI Taxonomy" id="3122051"/>
    <lineage>
        <taxon>Bacteria</taxon>
        <taxon>Bacillati</taxon>
        <taxon>Actinomycetota</taxon>
        <taxon>Actinomycetes</taxon>
        <taxon>Micrococcales</taxon>
        <taxon>Microbacteriaceae</taxon>
        <taxon>Microbacterium</taxon>
    </lineage>
</organism>
<dbReference type="RefSeq" id="WP_337338300.1">
    <property type="nucleotide sequence ID" value="NZ_JBBDGL010000002.1"/>
</dbReference>
<evidence type="ECO:0000313" key="2">
    <source>
        <dbReference type="EMBL" id="MEJ1155890.1"/>
    </source>
</evidence>
<gene>
    <name evidence="2" type="ORF">WDU96_09825</name>
</gene>
<proteinExistence type="predicted"/>
<dbReference type="SUPFAM" id="SSF55729">
    <property type="entry name" value="Acyl-CoA N-acyltransferases (Nat)"/>
    <property type="match status" value="1"/>
</dbReference>
<keyword evidence="3" id="KW-1185">Reference proteome</keyword>
<keyword evidence="2" id="KW-0808">Transferase</keyword>
<dbReference type="InterPro" id="IPR000182">
    <property type="entry name" value="GNAT_dom"/>
</dbReference>
<feature type="domain" description="N-acetyltransferase" evidence="1">
    <location>
        <begin position="1"/>
        <end position="150"/>
    </location>
</feature>